<dbReference type="InterPro" id="IPR008996">
    <property type="entry name" value="IL1/FGF"/>
</dbReference>
<proteinExistence type="predicted"/>
<keyword evidence="2" id="KW-1185">Reference proteome</keyword>
<dbReference type="RefSeq" id="YP_001649065.1">
    <property type="nucleotide sequence ID" value="NC_010240.1"/>
</dbReference>
<name>A9YMS5_9BBAC</name>
<sequence>MTCLIYTTLLVIAAVCQTDSTKLYHLNNVYYNMYFCTMNNNGELGTTVTNAGTHDCAITKFNILPYNNGLVLMYKHASACKHLCLNKCGKLYTNDKYVPDECTWTTMAFQDIDTLSQNRGNYTQFVAFASYYWFEFYASDNFRLHSYHQNIQLHITEVSGAQKDVCVLNPKNIGANATCTIKTSDARIDMHKDYASITLFDKLLAFLGFYEIKQQKTDNTLRYIDFSANFPK</sequence>
<reference evidence="1 2" key="1">
    <citation type="journal article" date="2008" name="Virus Genes">
        <title>Genomic sequence analysis of a granulovirus isolated from the Old World bollworm, Helicoverpa armigera.</title>
        <authorList>
            <person name="Harrison R.L."/>
            <person name="Popham H.J."/>
        </authorList>
    </citation>
    <scope>NUCLEOTIDE SEQUENCE [LARGE SCALE GENOMIC DNA]</scope>
</reference>
<evidence type="ECO:0000313" key="1">
    <source>
        <dbReference type="EMBL" id="ABY47774.1"/>
    </source>
</evidence>
<dbReference type="OrthoDB" id="22786at10239"/>
<organism evidence="1 2">
    <name type="scientific">Helicoverpa armigera granulovirus</name>
    <dbReference type="NCBI Taxonomy" id="489830"/>
    <lineage>
        <taxon>Viruses</taxon>
        <taxon>Viruses incertae sedis</taxon>
        <taxon>Naldaviricetes</taxon>
        <taxon>Lefavirales</taxon>
        <taxon>Baculoviridae</taxon>
        <taxon>Betabaculovirus</taxon>
        <taxon>Betabaculovirus helarmigerae</taxon>
    </lineage>
</organism>
<dbReference type="KEGG" id="vg:10973767"/>
<dbReference type="GeneID" id="10973767"/>
<protein>
    <submittedName>
        <fullName evidence="1">Fibroblast growth factor-1</fullName>
    </submittedName>
</protein>
<dbReference type="EMBL" id="EU255577">
    <property type="protein sequence ID" value="ABY47774.1"/>
    <property type="molecule type" value="Genomic_DNA"/>
</dbReference>
<dbReference type="SUPFAM" id="SSF50353">
    <property type="entry name" value="Cytokine"/>
    <property type="match status" value="1"/>
</dbReference>
<dbReference type="Gene3D" id="2.80.10.50">
    <property type="match status" value="1"/>
</dbReference>
<dbReference type="Proteomes" id="UP000203266">
    <property type="component" value="Segment"/>
</dbReference>
<accession>A9YMS5</accession>
<evidence type="ECO:0000313" key="2">
    <source>
        <dbReference type="Proteomes" id="UP000203266"/>
    </source>
</evidence>